<gene>
    <name evidence="1" type="ORF">IWW38_003196</name>
</gene>
<sequence>MEYVDITISGDVKPIRAAEQNLYYDYDEAGYDDDDEDEDDTNGESCSARNVPRGSTANSDSEGSVVAGKQKAHARPVCARSEFAQRIKLSAILNYETHLTKSGETEIWVRTCFAWYKLLNPDPAYASTYSTLYKTVYIAHQALLRCKTTSNLSVTQLIKDLRENPSDTISKFTPITDAEFRKYRDMIIDEIKIFVEASEQEELLNTPLIRAIYGKSSRGKAQLAPSSAVARGARTGTKAVVGGKPKNENPACITPLVASIAQGLYASHLLNVSHFESKYASAPSGDEGSSDANAWRKRYTEETKAKTKSKAVDKVKGRVAMSDLEAHISLDKFRVGHVNLSEHARLPPTDDDMDYYSEVSVVPTAGAGTAPGTIDEITIKVGDVVLVRAPPPTNGATLDSLWERQNSGGFDSNESQSDSATSAKLHVCAVQVVSIMCSVSANVPTFHGRMLLPGRDTLLQEVAAANEFFLVDSCRTYIFSSTMCGKIDIPFIPSKTFVDEAKWTGANRLYCKFWYDLESGRYEDVNLHVQAIDGCIPTWCVSCERNAKDPGAKLGRKIGRSVSSPRSSASSTLSAEAAAPSPVPRRATEYVPTATFNGIDYHQHDTVYMPSLHPDQPFEIGSILKFYMGPPEDKSKFSPVYIVKADVQLLKRIRILPANLRPPGENIVYNDERHLYWTPVIREVDVSSFKGKCWVVHPDNIKGSLSAYKDTDFNAFYAKFRSTKPWPSCKEEWVALKPLGDASANEASTGGNVDDKQAVIPSSCEICKRERQQRSRLLQQFLKSPRPDVVGSASTSTDEQPVSFARGQHPLRALDLFSGCGGLTQGMDQSGIVKTKWSVEFMPSAGYTFASNHPDAQVYNECSNLLLDSAIKAHRGETVKPLVNKFDGKQLPPMPQPGDVDFIYCGPPCQGFSRCNRFIKADDIKTSLVANALSYVDFYRPTYFLLENVRGLLSYRLGGVQVGPGKVSGGIEMGML</sequence>
<name>A0ACC1M2D2_9FUNG</name>
<reference evidence="1" key="1">
    <citation type="submission" date="2022-07" db="EMBL/GenBank/DDBJ databases">
        <title>Phylogenomic reconstructions and comparative analyses of Kickxellomycotina fungi.</title>
        <authorList>
            <person name="Reynolds N.K."/>
            <person name="Stajich J.E."/>
            <person name="Barry K."/>
            <person name="Grigoriev I.V."/>
            <person name="Crous P."/>
            <person name="Smith M.E."/>
        </authorList>
    </citation>
    <scope>NUCLEOTIDE SEQUENCE</scope>
    <source>
        <strain evidence="1">CBS 190363</strain>
    </source>
</reference>
<evidence type="ECO:0000313" key="2">
    <source>
        <dbReference type="Proteomes" id="UP001139981"/>
    </source>
</evidence>
<dbReference type="Proteomes" id="UP001139981">
    <property type="component" value="Unassembled WGS sequence"/>
</dbReference>
<comment type="caution">
    <text evidence="1">The sequence shown here is derived from an EMBL/GenBank/DDBJ whole genome shotgun (WGS) entry which is preliminary data.</text>
</comment>
<keyword evidence="2" id="KW-1185">Reference proteome</keyword>
<accession>A0ACC1M2D2</accession>
<feature type="non-terminal residue" evidence="1">
    <location>
        <position position="976"/>
    </location>
</feature>
<proteinExistence type="predicted"/>
<dbReference type="EMBL" id="JANBVB010000718">
    <property type="protein sequence ID" value="KAJ2892513.1"/>
    <property type="molecule type" value="Genomic_DNA"/>
</dbReference>
<protein>
    <submittedName>
        <fullName evidence="1">Uncharacterized protein</fullName>
    </submittedName>
</protein>
<organism evidence="1 2">
    <name type="scientific">Coemansia aciculifera</name>
    <dbReference type="NCBI Taxonomy" id="417176"/>
    <lineage>
        <taxon>Eukaryota</taxon>
        <taxon>Fungi</taxon>
        <taxon>Fungi incertae sedis</taxon>
        <taxon>Zoopagomycota</taxon>
        <taxon>Kickxellomycotina</taxon>
        <taxon>Kickxellomycetes</taxon>
        <taxon>Kickxellales</taxon>
        <taxon>Kickxellaceae</taxon>
        <taxon>Coemansia</taxon>
    </lineage>
</organism>
<evidence type="ECO:0000313" key="1">
    <source>
        <dbReference type="EMBL" id="KAJ2892513.1"/>
    </source>
</evidence>